<dbReference type="Proteomes" id="UP000244073">
    <property type="component" value="Unassembled WGS sequence"/>
</dbReference>
<dbReference type="AlphaFoldDB" id="A0A2T5LSH2"/>
<feature type="region of interest" description="Disordered" evidence="1">
    <location>
        <begin position="1"/>
        <end position="178"/>
    </location>
</feature>
<evidence type="ECO:0000256" key="1">
    <source>
        <dbReference type="SAM" id="MobiDB-lite"/>
    </source>
</evidence>
<name>A0A2T5LSH2_9EURO</name>
<protein>
    <submittedName>
        <fullName evidence="2">Uncharacterized protein</fullName>
    </submittedName>
</protein>
<dbReference type="EMBL" id="MSFN02000006">
    <property type="protein sequence ID" value="PTU19224.1"/>
    <property type="molecule type" value="Genomic_DNA"/>
</dbReference>
<feature type="region of interest" description="Disordered" evidence="1">
    <location>
        <begin position="404"/>
        <end position="430"/>
    </location>
</feature>
<gene>
    <name evidence="2" type="ORF">P175DRAFT_0292484</name>
</gene>
<feature type="compositionally biased region" description="Low complexity" evidence="1">
    <location>
        <begin position="90"/>
        <end position="109"/>
    </location>
</feature>
<feature type="compositionally biased region" description="Basic and acidic residues" evidence="1">
    <location>
        <begin position="471"/>
        <end position="483"/>
    </location>
</feature>
<accession>A0A2T5LSH2</accession>
<sequence length="759" mass="83251">MGSFLSIQNRDKRRRSNRLSKPPQIKSTPNSIHSRSPLQPSTPSTSAWQNPWTNVSIPVSPTDIESNPGQSFPSNSLQSETAWNPPARGPEPWLSSPTSPTSSASRPGSLYRRASFQPSQPVTFQPTTLQTTPPSPLIGQPRRSYSVHAPPHRSRSTIHPNTPEATTFSSHSTVEGQGNPLIRRRSLLTRPGIATRRSTKERVPQFSVEPCQNTLFPISSQAILPSTTELSPPDHEENLFNRSISPSHLRPPTPSEFEYTHLGALKLGSLRVVNGSASPCSSDRTRLNCAGSPVPESIHDGLHPVELFDRADSLRNRTHEMEASMSPDRLDTSSPCHEMISDSKGLDTWIGGSSGGRGMPTGISPQNQGILSRDSRPATSLNIPPLLISGKYDDVPGSPFSYEKSPTVLAPRGMGPSETEDEGITIPDGDRIFIPLPEKAPERNLSYRGFSHSHKKVDSGYSSATSVRSLQDSRHRVSIESHRSPQRSPAFRRFTLGGSSRDLEIGDSNRQSNLGSQLPLNRHLSLQDQKMNSRPDVTRWPTSMCHEPQQMQVNGRLRSSSLTTAETSSRMVSVPLYCTQLRSLESAALESPLPLFSQANTAKLEETSESLYPRHIHGALSDLYPDCSADPVPVNYDHGDDRLKTALDGRTAALLTGDHTGDSHHSCHNFMETCGSISGNNSPKKSPTSVADRQEPQRSSAVKSEIRFPRSSNEPLFPPTPSSIVENNAALTPRGRTRTRSIDYQRRKSSKPQPPKVYA</sequence>
<feature type="compositionally biased region" description="Polar residues" evidence="1">
    <location>
        <begin position="675"/>
        <end position="702"/>
    </location>
</feature>
<feature type="region of interest" description="Disordered" evidence="1">
    <location>
        <begin position="675"/>
        <end position="759"/>
    </location>
</feature>
<dbReference type="VEuPathDB" id="FungiDB:P175DRAFT_0292484"/>
<feature type="compositionally biased region" description="Polar residues" evidence="1">
    <location>
        <begin position="460"/>
        <end position="470"/>
    </location>
</feature>
<reference evidence="2 3" key="1">
    <citation type="journal article" date="2018" name="Proc. Natl. Acad. Sci. U.S.A.">
        <title>Linking secondary metabolites to gene clusters through genome sequencing of six diverse Aspergillus species.</title>
        <authorList>
            <person name="Kaerboelling I."/>
            <person name="Vesth T.C."/>
            <person name="Frisvad J.C."/>
            <person name="Nybo J.L."/>
            <person name="Theobald S."/>
            <person name="Kuo A."/>
            <person name="Bowyer P."/>
            <person name="Matsuda Y."/>
            <person name="Mondo S."/>
            <person name="Lyhne E.K."/>
            <person name="Kogle M.E."/>
            <person name="Clum A."/>
            <person name="Lipzen A."/>
            <person name="Salamov A."/>
            <person name="Ngan C.Y."/>
            <person name="Daum C."/>
            <person name="Chiniquy J."/>
            <person name="Barry K."/>
            <person name="LaButti K."/>
            <person name="Haridas S."/>
            <person name="Simmons B.A."/>
            <person name="Magnuson J.K."/>
            <person name="Mortensen U.H."/>
            <person name="Larsen T.O."/>
            <person name="Grigoriev I.V."/>
            <person name="Baker S.E."/>
            <person name="Andersen M.R."/>
        </authorList>
    </citation>
    <scope>NUCLEOTIDE SEQUENCE [LARGE SCALE GENOMIC DNA]</scope>
    <source>
        <strain evidence="2 3">IBT 24754</strain>
    </source>
</reference>
<dbReference type="GeneID" id="63809670"/>
<evidence type="ECO:0000313" key="3">
    <source>
        <dbReference type="Proteomes" id="UP000244073"/>
    </source>
</evidence>
<evidence type="ECO:0000313" key="2">
    <source>
        <dbReference type="EMBL" id="PTU19224.1"/>
    </source>
</evidence>
<dbReference type="OrthoDB" id="5341904at2759"/>
<organism evidence="2 3">
    <name type="scientific">Aspergillus ochraceoroseus IBT 24754</name>
    <dbReference type="NCBI Taxonomy" id="1392256"/>
    <lineage>
        <taxon>Eukaryota</taxon>
        <taxon>Fungi</taxon>
        <taxon>Dikarya</taxon>
        <taxon>Ascomycota</taxon>
        <taxon>Pezizomycotina</taxon>
        <taxon>Eurotiomycetes</taxon>
        <taxon>Eurotiomycetidae</taxon>
        <taxon>Eurotiales</taxon>
        <taxon>Aspergillaceae</taxon>
        <taxon>Aspergillus</taxon>
        <taxon>Aspergillus subgen. Nidulantes</taxon>
    </lineage>
</organism>
<dbReference type="RefSeq" id="XP_040750616.1">
    <property type="nucleotide sequence ID" value="XM_040892788.1"/>
</dbReference>
<feature type="compositionally biased region" description="Low complexity" evidence="1">
    <location>
        <begin position="120"/>
        <end position="132"/>
    </location>
</feature>
<feature type="region of interest" description="Disordered" evidence="1">
    <location>
        <begin position="452"/>
        <end position="494"/>
    </location>
</feature>
<proteinExistence type="predicted"/>
<feature type="compositionally biased region" description="Polar residues" evidence="1">
    <location>
        <begin position="157"/>
        <end position="176"/>
    </location>
</feature>
<comment type="caution">
    <text evidence="2">The sequence shown here is derived from an EMBL/GenBank/DDBJ whole genome shotgun (WGS) entry which is preliminary data.</text>
</comment>
<feature type="compositionally biased region" description="Polar residues" evidence="1">
    <location>
        <begin position="25"/>
        <end position="82"/>
    </location>
</feature>